<gene>
    <name evidence="2" type="ORF">EDS130_LOCUS9724</name>
    <name evidence="3" type="ORF">XAT740_LOCUS50281</name>
</gene>
<dbReference type="OrthoDB" id="1517790at2759"/>
<dbReference type="PANTHER" id="PTHR37466:SF1">
    <property type="entry name" value="SLR1628 PROTEIN"/>
    <property type="match status" value="1"/>
</dbReference>
<evidence type="ECO:0000313" key="4">
    <source>
        <dbReference type="Proteomes" id="UP000663828"/>
    </source>
</evidence>
<dbReference type="EMBL" id="CAJNOR010007668">
    <property type="protein sequence ID" value="CAF1621287.1"/>
    <property type="molecule type" value="Genomic_DNA"/>
</dbReference>
<dbReference type="PANTHER" id="PTHR37466">
    <property type="entry name" value="SLR1628 PROTEIN"/>
    <property type="match status" value="1"/>
</dbReference>
<dbReference type="Pfam" id="PF09996">
    <property type="entry name" value="DUF2237"/>
    <property type="match status" value="1"/>
</dbReference>
<dbReference type="Proteomes" id="UP000663828">
    <property type="component" value="Unassembled WGS sequence"/>
</dbReference>
<keyword evidence="1" id="KW-0732">Signal</keyword>
<dbReference type="Proteomes" id="UP000663852">
    <property type="component" value="Unassembled WGS sequence"/>
</dbReference>
<sequence>MKLVILTIFLFSIDVTSSKVEQTNVFGKRLQSCSTSPLTGYYRTGSCEWHGSSDYGVHTICAQMTNEFLAFTRSHGNDLSTSQNSSGFPGLHENDRWCLCAARWQEALAAKVAPPVILQATHRITLEYTKLSELRKNAYRNKNQRRMQPKK</sequence>
<accession>A0A813ZM53</accession>
<feature type="signal peptide" evidence="1">
    <location>
        <begin position="1"/>
        <end position="18"/>
    </location>
</feature>
<name>A0A813ZM53_ADIRI</name>
<dbReference type="InterPro" id="IPR018714">
    <property type="entry name" value="DUF2237"/>
</dbReference>
<evidence type="ECO:0000256" key="1">
    <source>
        <dbReference type="SAM" id="SignalP"/>
    </source>
</evidence>
<dbReference type="Gene3D" id="3.30.56.110">
    <property type="entry name" value="Protein of unknown function DUF2237"/>
    <property type="match status" value="1"/>
</dbReference>
<dbReference type="EMBL" id="CAJNOJ010000033">
    <property type="protein sequence ID" value="CAF0899877.1"/>
    <property type="molecule type" value="Genomic_DNA"/>
</dbReference>
<evidence type="ECO:0000313" key="2">
    <source>
        <dbReference type="EMBL" id="CAF0899877.1"/>
    </source>
</evidence>
<keyword evidence="4" id="KW-1185">Reference proteome</keyword>
<organism evidence="2 5">
    <name type="scientific">Adineta ricciae</name>
    <name type="common">Rotifer</name>
    <dbReference type="NCBI Taxonomy" id="249248"/>
    <lineage>
        <taxon>Eukaryota</taxon>
        <taxon>Metazoa</taxon>
        <taxon>Spiralia</taxon>
        <taxon>Gnathifera</taxon>
        <taxon>Rotifera</taxon>
        <taxon>Eurotatoria</taxon>
        <taxon>Bdelloidea</taxon>
        <taxon>Adinetida</taxon>
        <taxon>Adinetidae</taxon>
        <taxon>Adineta</taxon>
    </lineage>
</organism>
<feature type="chain" id="PRO_5036409725" description="DUF2237 domain-containing protein" evidence="1">
    <location>
        <begin position="19"/>
        <end position="151"/>
    </location>
</feature>
<dbReference type="AlphaFoldDB" id="A0A813ZM53"/>
<reference evidence="2" key="1">
    <citation type="submission" date="2021-02" db="EMBL/GenBank/DDBJ databases">
        <authorList>
            <person name="Nowell W R."/>
        </authorList>
    </citation>
    <scope>NUCLEOTIDE SEQUENCE</scope>
</reference>
<evidence type="ECO:0000313" key="5">
    <source>
        <dbReference type="Proteomes" id="UP000663852"/>
    </source>
</evidence>
<proteinExistence type="predicted"/>
<evidence type="ECO:0008006" key="6">
    <source>
        <dbReference type="Google" id="ProtNLM"/>
    </source>
</evidence>
<protein>
    <recommendedName>
        <fullName evidence="6">DUF2237 domain-containing protein</fullName>
    </recommendedName>
</protein>
<comment type="caution">
    <text evidence="2">The sequence shown here is derived from an EMBL/GenBank/DDBJ whole genome shotgun (WGS) entry which is preliminary data.</text>
</comment>
<evidence type="ECO:0000313" key="3">
    <source>
        <dbReference type="EMBL" id="CAF1621287.1"/>
    </source>
</evidence>